<keyword evidence="2" id="KW-1185">Reference proteome</keyword>
<evidence type="ECO:0000313" key="2">
    <source>
        <dbReference type="Proteomes" id="UP001195660"/>
    </source>
</evidence>
<evidence type="ECO:0000313" key="1">
    <source>
        <dbReference type="EMBL" id="MBM5571077.1"/>
    </source>
</evidence>
<dbReference type="EMBL" id="WOFE01000002">
    <property type="protein sequence ID" value="MBM5571077.1"/>
    <property type="molecule type" value="Genomic_DNA"/>
</dbReference>
<dbReference type="Proteomes" id="UP001195660">
    <property type="component" value="Unassembled WGS sequence"/>
</dbReference>
<evidence type="ECO:0008006" key="3">
    <source>
        <dbReference type="Google" id="ProtNLM"/>
    </source>
</evidence>
<reference evidence="1 2" key="1">
    <citation type="submission" date="2019-11" db="EMBL/GenBank/DDBJ databases">
        <title>Novel Deefgea species.</title>
        <authorList>
            <person name="Han J.-H."/>
        </authorList>
    </citation>
    <scope>NUCLEOTIDE SEQUENCE [LARGE SCALE GENOMIC DNA]</scope>
    <source>
        <strain evidence="1 2">LMG 24817</strain>
    </source>
</reference>
<gene>
    <name evidence="1" type="ORF">GM173_05715</name>
</gene>
<protein>
    <recommendedName>
        <fullName evidence="3">Phage tail tape measure protein</fullName>
    </recommendedName>
</protein>
<sequence>MKASDKVKAASSRLAMAKSIAISNSFRADVASSLKRMADVATPLGGQGRVFAGSLKDFK</sequence>
<name>A0ABS2CAJ9_9NEIS</name>
<organism evidence="1 2">
    <name type="scientific">Deefgea chitinilytica</name>
    <dbReference type="NCBI Taxonomy" id="570276"/>
    <lineage>
        <taxon>Bacteria</taxon>
        <taxon>Pseudomonadati</taxon>
        <taxon>Pseudomonadota</taxon>
        <taxon>Betaproteobacteria</taxon>
        <taxon>Neisseriales</taxon>
        <taxon>Chitinibacteraceae</taxon>
        <taxon>Deefgea</taxon>
    </lineage>
</organism>
<comment type="caution">
    <text evidence="1">The sequence shown here is derived from an EMBL/GenBank/DDBJ whole genome shotgun (WGS) entry which is preliminary data.</text>
</comment>
<proteinExistence type="predicted"/>
<accession>A0ABS2CAJ9</accession>
<dbReference type="RefSeq" id="WP_203570408.1">
    <property type="nucleotide sequence ID" value="NZ_WOFE01000002.1"/>
</dbReference>